<dbReference type="AlphaFoldDB" id="Q2RY16"/>
<organism evidence="1 2">
    <name type="scientific">Rhodospirillum rubrum (strain ATCC 11170 / ATH 1.1.1 / DSM 467 / LMG 4362 / NCIMB 8255 / S1)</name>
    <dbReference type="NCBI Taxonomy" id="269796"/>
    <lineage>
        <taxon>Bacteria</taxon>
        <taxon>Pseudomonadati</taxon>
        <taxon>Pseudomonadota</taxon>
        <taxon>Alphaproteobacteria</taxon>
        <taxon>Rhodospirillales</taxon>
        <taxon>Rhodospirillaceae</taxon>
        <taxon>Rhodospirillum</taxon>
    </lineage>
</organism>
<proteinExistence type="predicted"/>
<dbReference type="InterPro" id="IPR013381">
    <property type="entry name" value="CRISPR-assoc_prot_Cse1"/>
</dbReference>
<dbReference type="RefSeq" id="WP_011387933.1">
    <property type="nucleotide sequence ID" value="NC_007643.1"/>
</dbReference>
<keyword evidence="2" id="KW-1185">Reference proteome</keyword>
<dbReference type="EnsemblBacteria" id="ABC20979">
    <property type="protein sequence ID" value="ABC20979"/>
    <property type="gene ID" value="Rru_A0174"/>
</dbReference>
<dbReference type="NCBIfam" id="TIGR02547">
    <property type="entry name" value="casA_cse1"/>
    <property type="match status" value="1"/>
</dbReference>
<protein>
    <submittedName>
        <fullName evidence="1">CRISPR-associated protein, Cse1 family</fullName>
    </submittedName>
</protein>
<dbReference type="KEGG" id="rru:Rru_A0174"/>
<sequence>MAFNLLLERWLPVRRVSGKRDWVAPHQLTEGFAEDPIVGLDFPRADFNAAVLEFLIGVVYVALPCQKAADWVKGSLTPPAPATLQAALSPLAFAFDFDGDGPRAYQDTSDLAAADCRPITGLFIDFPGENTLKNNADLFIKRRDASALCLPYAAAATITLQTYAPSGGAGHRTSIRGGGPLTTLVAPRRRLAGGGEVATLWDRIWANVPDQKWDGSDPIAGDPADHANWPLVFPWLAAAITSSHGQIVAPADATKRQSFFGCPRRLRLVFQQASPDHPCVLGGPAGAIMAVGFRTQNYGANYEGWTHPLSPYRDDKKAGRLPIHPHGGAATYGDWLAIWGYDGTPAVGVEIWDRRRALLGATLAGDAIEAFGFDMDNAKARQWLDIRLPWVGVYGEDAATLRTAIAQMIGATQKASQRLRLAIRLALWGQRATDPKTGKPGFRLPDELPADAATIDVTPIWQETEGPFRRHVQDLIAKPDGHLAVRKLWLKTLRGQTLRQFDTTVDLDGLTDADPHRLLFARDGLSRALAPWSEVAKTLDIAEPKNPKQPAKEPA</sequence>
<accession>Q2RY16</accession>
<dbReference type="Pfam" id="PF09481">
    <property type="entry name" value="CRISPR_Cse1"/>
    <property type="match status" value="1"/>
</dbReference>
<evidence type="ECO:0000313" key="1">
    <source>
        <dbReference type="EMBL" id="ABC20979.1"/>
    </source>
</evidence>
<dbReference type="STRING" id="269796.Rru_A0174"/>
<dbReference type="eggNOG" id="ENOG502Z880">
    <property type="taxonomic scope" value="Bacteria"/>
</dbReference>
<gene>
    <name evidence="1" type="ordered locus">Rru_A0174</name>
</gene>
<name>Q2RY16_RHORT</name>
<reference evidence="1 2" key="1">
    <citation type="journal article" date="2011" name="Stand. Genomic Sci.">
        <title>Complete genome sequence of Rhodospirillum rubrum type strain (S1).</title>
        <authorList>
            <person name="Munk A.C."/>
            <person name="Copeland A."/>
            <person name="Lucas S."/>
            <person name="Lapidus A."/>
            <person name="Del Rio T.G."/>
            <person name="Barry K."/>
            <person name="Detter J.C."/>
            <person name="Hammon N."/>
            <person name="Israni S."/>
            <person name="Pitluck S."/>
            <person name="Brettin T."/>
            <person name="Bruce D."/>
            <person name="Han C."/>
            <person name="Tapia R."/>
            <person name="Gilna P."/>
            <person name="Schmutz J."/>
            <person name="Larimer F."/>
            <person name="Land M."/>
            <person name="Kyrpides N.C."/>
            <person name="Mavromatis K."/>
            <person name="Richardson P."/>
            <person name="Rohde M."/>
            <person name="Goker M."/>
            <person name="Klenk H.P."/>
            <person name="Zhang Y."/>
            <person name="Roberts G.P."/>
            <person name="Reslewic S."/>
            <person name="Schwartz D.C."/>
        </authorList>
    </citation>
    <scope>NUCLEOTIDE SEQUENCE [LARGE SCALE GENOMIC DNA]</scope>
    <source>
        <strain evidence="2">ATCC 11170 / ATH 1.1.1 / DSM 467 / LMG 4362 / NCIMB 8255 / S1</strain>
    </source>
</reference>
<dbReference type="EMBL" id="CP000230">
    <property type="protein sequence ID" value="ABC20979.1"/>
    <property type="molecule type" value="Genomic_DNA"/>
</dbReference>
<dbReference type="PATRIC" id="fig|269796.9.peg.227"/>
<dbReference type="HOGENOM" id="CLU_039818_0_0_5"/>
<evidence type="ECO:0000313" key="2">
    <source>
        <dbReference type="Proteomes" id="UP000001929"/>
    </source>
</evidence>
<dbReference type="CDD" id="cd09729">
    <property type="entry name" value="Cse1_I-E"/>
    <property type="match status" value="1"/>
</dbReference>
<dbReference type="Proteomes" id="UP000001929">
    <property type="component" value="Chromosome"/>
</dbReference>